<accession>A0AAD8LAX1</accession>
<dbReference type="EMBL" id="JAUHHV010000001">
    <property type="protein sequence ID" value="KAK1435042.1"/>
    <property type="molecule type" value="Genomic_DNA"/>
</dbReference>
<evidence type="ECO:0000313" key="2">
    <source>
        <dbReference type="Proteomes" id="UP001229421"/>
    </source>
</evidence>
<evidence type="ECO:0000313" key="1">
    <source>
        <dbReference type="EMBL" id="KAK1435042.1"/>
    </source>
</evidence>
<protein>
    <submittedName>
        <fullName evidence="1">Uncharacterized protein</fullName>
    </submittedName>
</protein>
<organism evidence="1 2">
    <name type="scientific">Tagetes erecta</name>
    <name type="common">African marigold</name>
    <dbReference type="NCBI Taxonomy" id="13708"/>
    <lineage>
        <taxon>Eukaryota</taxon>
        <taxon>Viridiplantae</taxon>
        <taxon>Streptophyta</taxon>
        <taxon>Embryophyta</taxon>
        <taxon>Tracheophyta</taxon>
        <taxon>Spermatophyta</taxon>
        <taxon>Magnoliopsida</taxon>
        <taxon>eudicotyledons</taxon>
        <taxon>Gunneridae</taxon>
        <taxon>Pentapetalae</taxon>
        <taxon>asterids</taxon>
        <taxon>campanulids</taxon>
        <taxon>Asterales</taxon>
        <taxon>Asteraceae</taxon>
        <taxon>Asteroideae</taxon>
        <taxon>Heliantheae alliance</taxon>
        <taxon>Tageteae</taxon>
        <taxon>Tagetes</taxon>
    </lineage>
</organism>
<proteinExistence type="predicted"/>
<gene>
    <name evidence="1" type="ORF">QVD17_00800</name>
</gene>
<keyword evidence="2" id="KW-1185">Reference proteome</keyword>
<reference evidence="1" key="1">
    <citation type="journal article" date="2023" name="bioRxiv">
        <title>Improved chromosome-level genome assembly for marigold (Tagetes erecta).</title>
        <authorList>
            <person name="Jiang F."/>
            <person name="Yuan L."/>
            <person name="Wang S."/>
            <person name="Wang H."/>
            <person name="Xu D."/>
            <person name="Wang A."/>
            <person name="Fan W."/>
        </authorList>
    </citation>
    <scope>NUCLEOTIDE SEQUENCE</scope>
    <source>
        <strain evidence="1">WSJ</strain>
        <tissue evidence="1">Leaf</tissue>
    </source>
</reference>
<dbReference type="Proteomes" id="UP001229421">
    <property type="component" value="Unassembled WGS sequence"/>
</dbReference>
<dbReference type="AlphaFoldDB" id="A0AAD8LAX1"/>
<name>A0AAD8LAX1_TARER</name>
<comment type="caution">
    <text evidence="1">The sequence shown here is derived from an EMBL/GenBank/DDBJ whole genome shotgun (WGS) entry which is preliminary data.</text>
</comment>
<sequence length="155" mass="18444">MNDRITAEQKSYATMKLSSNRFKYYLVEKGHLFGTLSSKDHESLIEHVEALTMIYKLLQKRFNVEHITWGAWEFGDLEHFCFELSDLAARLHKNGKYYEVIKDVKEKEEDKERYEGIIAGLMTEKEVMLARMSNLENLKLCLKTMFENRLEILYY</sequence>